<feature type="transmembrane region" description="Helical" evidence="7">
    <location>
        <begin position="40"/>
        <end position="58"/>
    </location>
</feature>
<reference evidence="8 9" key="1">
    <citation type="submission" date="2020-12" db="EMBL/GenBank/DDBJ databases">
        <title>Draft genome sequence of furan degrading bacterial strain FUR100.</title>
        <authorList>
            <person name="Woiski C."/>
        </authorList>
    </citation>
    <scope>NUCLEOTIDE SEQUENCE [LARGE SCALE GENOMIC DNA]</scope>
    <source>
        <strain evidence="8 9">FUR100</strain>
    </source>
</reference>
<keyword evidence="5 7" id="KW-0472">Membrane</keyword>
<keyword evidence="4 7" id="KW-1133">Transmembrane helix</keyword>
<comment type="subcellular location">
    <subcellularLocation>
        <location evidence="1">Membrane</location>
        <topology evidence="1">Multi-pass membrane protein</topology>
    </subcellularLocation>
</comment>
<dbReference type="RefSeq" id="WP_197941634.1">
    <property type="nucleotide sequence ID" value="NZ_JAECSB010000079.1"/>
</dbReference>
<feature type="transmembrane region" description="Helical" evidence="7">
    <location>
        <begin position="477"/>
        <end position="497"/>
    </location>
</feature>
<feature type="transmembrane region" description="Helical" evidence="7">
    <location>
        <begin position="250"/>
        <end position="269"/>
    </location>
</feature>
<protein>
    <submittedName>
        <fullName evidence="8">Anion permease</fullName>
    </submittedName>
</protein>
<evidence type="ECO:0000256" key="6">
    <source>
        <dbReference type="SAM" id="MobiDB-lite"/>
    </source>
</evidence>
<evidence type="ECO:0000256" key="7">
    <source>
        <dbReference type="SAM" id="Phobius"/>
    </source>
</evidence>
<evidence type="ECO:0000256" key="1">
    <source>
        <dbReference type="ARBA" id="ARBA00004141"/>
    </source>
</evidence>
<feature type="transmembrane region" description="Helical" evidence="7">
    <location>
        <begin position="70"/>
        <end position="98"/>
    </location>
</feature>
<evidence type="ECO:0000256" key="5">
    <source>
        <dbReference type="ARBA" id="ARBA00023136"/>
    </source>
</evidence>
<dbReference type="GO" id="GO:0022857">
    <property type="term" value="F:transmembrane transporter activity"/>
    <property type="evidence" value="ECO:0007669"/>
    <property type="project" value="InterPro"/>
</dbReference>
<feature type="region of interest" description="Disordered" evidence="6">
    <location>
        <begin position="1"/>
        <end position="35"/>
    </location>
</feature>
<gene>
    <name evidence="8" type="ORF">I3517_22910</name>
</gene>
<accession>A0A8I1A1K0</accession>
<name>A0A8I1A1K0_RHOER</name>
<evidence type="ECO:0000313" key="9">
    <source>
        <dbReference type="Proteomes" id="UP000627573"/>
    </source>
</evidence>
<dbReference type="Pfam" id="PF00939">
    <property type="entry name" value="Na_sulph_symp"/>
    <property type="match status" value="1"/>
</dbReference>
<dbReference type="PANTHER" id="PTHR42826">
    <property type="entry name" value="DICARBOXYLATE TRANSPORTER 2.1, CHLOROPLASTIC"/>
    <property type="match status" value="1"/>
</dbReference>
<dbReference type="GO" id="GO:0016020">
    <property type="term" value="C:membrane"/>
    <property type="evidence" value="ECO:0007669"/>
    <property type="project" value="UniProtKB-SubCell"/>
</dbReference>
<dbReference type="AlphaFoldDB" id="A0A8I1A1K0"/>
<comment type="caution">
    <text evidence="8">The sequence shown here is derived from an EMBL/GenBank/DDBJ whole genome shotgun (WGS) entry which is preliminary data.</text>
</comment>
<feature type="transmembrane region" description="Helical" evidence="7">
    <location>
        <begin position="208"/>
        <end position="230"/>
    </location>
</feature>
<feature type="transmembrane region" description="Helical" evidence="7">
    <location>
        <begin position="303"/>
        <end position="321"/>
    </location>
</feature>
<dbReference type="PIRSF" id="PIRSF002457">
    <property type="entry name" value="DASS"/>
    <property type="match status" value="1"/>
</dbReference>
<evidence type="ECO:0000256" key="3">
    <source>
        <dbReference type="ARBA" id="ARBA00022692"/>
    </source>
</evidence>
<keyword evidence="3 7" id="KW-0812">Transmembrane</keyword>
<feature type="transmembrane region" description="Helical" evidence="7">
    <location>
        <begin position="327"/>
        <end position="345"/>
    </location>
</feature>
<evidence type="ECO:0000256" key="2">
    <source>
        <dbReference type="ARBA" id="ARBA00007349"/>
    </source>
</evidence>
<evidence type="ECO:0000313" key="8">
    <source>
        <dbReference type="EMBL" id="MBH5145451.1"/>
    </source>
</evidence>
<comment type="similarity">
    <text evidence="2">Belongs to the SLC13A/DASS transporter (TC 2.A.47) family. DIT1 subfamily.</text>
</comment>
<proteinExistence type="inferred from homology"/>
<feature type="transmembrane region" description="Helical" evidence="7">
    <location>
        <begin position="118"/>
        <end position="137"/>
    </location>
</feature>
<dbReference type="InterPro" id="IPR030676">
    <property type="entry name" value="CitT-rel"/>
</dbReference>
<sequence length="503" mass="53356">MSEAKSESTESLAGTTPPAKTPPANTPPTEPSKQSVLRRYYPAAVPVILGLIIYFMPVPDGVDPKGMHMLGIFVGTIVALILQPLPTGSVALVGLSIAMITQTETPTEALSGFSNTTIWLIVASFFIAEGFLVTGLGKRVALMFVTKLGKSSLGLSYGMALTDLILAPATPSNTARAGGVVYPIIVSLSKLEDSNPEPEDSRKKLGAYLLLTSLQVNVVTSAMFITAMAGNPVAVDAAAKIGIDISWGKWALAASVPGIASLIAIPWVMSKIFPPTMLKTPKAPEQAREELRKAGPISRNEKIMATTFVLLLVLWCLGSQLNVNATTTAFVGIGILLVTKVLTWNNLVHDTGAWQTLVFFAVLVGMASHLEELGVISWIGTQVSSSVDGLPWIWAFAILTLVYFYAHYLFASNTAQIVAMYAVFLGAAVATGAPPLFSALVFGFIGSLFGGISHYASGPAGVIYGSGYIKTSEWFRIGFVISVVIILIWTIIGGAWMKLIGAW</sequence>
<feature type="compositionally biased region" description="Pro residues" evidence="6">
    <location>
        <begin position="19"/>
        <end position="30"/>
    </location>
</feature>
<keyword evidence="9" id="KW-1185">Reference proteome</keyword>
<evidence type="ECO:0000256" key="4">
    <source>
        <dbReference type="ARBA" id="ARBA00022989"/>
    </source>
</evidence>
<feature type="transmembrane region" description="Helical" evidence="7">
    <location>
        <begin position="392"/>
        <end position="411"/>
    </location>
</feature>
<dbReference type="EMBL" id="JAECSB010000079">
    <property type="protein sequence ID" value="MBH5145451.1"/>
    <property type="molecule type" value="Genomic_DNA"/>
</dbReference>
<feature type="transmembrane region" description="Helical" evidence="7">
    <location>
        <begin position="418"/>
        <end position="437"/>
    </location>
</feature>
<dbReference type="Proteomes" id="UP000627573">
    <property type="component" value="Unassembled WGS sequence"/>
</dbReference>
<dbReference type="InterPro" id="IPR001898">
    <property type="entry name" value="SLC13A/DASS"/>
</dbReference>
<organism evidence="8 9">
    <name type="scientific">Rhodococcus erythropolis</name>
    <name type="common">Arthrobacter picolinophilus</name>
    <dbReference type="NCBI Taxonomy" id="1833"/>
    <lineage>
        <taxon>Bacteria</taxon>
        <taxon>Bacillati</taxon>
        <taxon>Actinomycetota</taxon>
        <taxon>Actinomycetes</taxon>
        <taxon>Mycobacteriales</taxon>
        <taxon>Nocardiaceae</taxon>
        <taxon>Rhodococcus</taxon>
        <taxon>Rhodococcus erythropolis group</taxon>
    </lineage>
</organism>
<dbReference type="NCBIfam" id="TIGR00785">
    <property type="entry name" value="dass"/>
    <property type="match status" value="1"/>
</dbReference>
<feature type="transmembrane region" description="Helical" evidence="7">
    <location>
        <begin position="357"/>
        <end position="380"/>
    </location>
</feature>